<dbReference type="AlphaFoldDB" id="A0A0E9RBU9"/>
<evidence type="ECO:0000313" key="2">
    <source>
        <dbReference type="EMBL" id="JAH26247.1"/>
    </source>
</evidence>
<organism evidence="2">
    <name type="scientific">Anguilla anguilla</name>
    <name type="common">European freshwater eel</name>
    <name type="synonym">Muraena anguilla</name>
    <dbReference type="NCBI Taxonomy" id="7936"/>
    <lineage>
        <taxon>Eukaryota</taxon>
        <taxon>Metazoa</taxon>
        <taxon>Chordata</taxon>
        <taxon>Craniata</taxon>
        <taxon>Vertebrata</taxon>
        <taxon>Euteleostomi</taxon>
        <taxon>Actinopterygii</taxon>
        <taxon>Neopterygii</taxon>
        <taxon>Teleostei</taxon>
        <taxon>Anguilliformes</taxon>
        <taxon>Anguillidae</taxon>
        <taxon>Anguilla</taxon>
    </lineage>
</organism>
<proteinExistence type="predicted"/>
<protein>
    <submittedName>
        <fullName evidence="2">Uncharacterized protein</fullName>
    </submittedName>
</protein>
<name>A0A0E9RBU9_ANGAN</name>
<dbReference type="EMBL" id="GBXM01082330">
    <property type="protein sequence ID" value="JAH26247.1"/>
    <property type="molecule type" value="Transcribed_RNA"/>
</dbReference>
<reference evidence="2" key="1">
    <citation type="submission" date="2014-11" db="EMBL/GenBank/DDBJ databases">
        <authorList>
            <person name="Amaro Gonzalez C."/>
        </authorList>
    </citation>
    <scope>NUCLEOTIDE SEQUENCE</scope>
</reference>
<accession>A0A0E9RBU9</accession>
<feature type="compositionally biased region" description="Polar residues" evidence="1">
    <location>
        <begin position="1"/>
        <end position="16"/>
    </location>
</feature>
<reference evidence="2" key="2">
    <citation type="journal article" date="2015" name="Fish Shellfish Immunol.">
        <title>Early steps in the European eel (Anguilla anguilla)-Vibrio vulnificus interaction in the gills: Role of the RtxA13 toxin.</title>
        <authorList>
            <person name="Callol A."/>
            <person name="Pajuelo D."/>
            <person name="Ebbesson L."/>
            <person name="Teles M."/>
            <person name="MacKenzie S."/>
            <person name="Amaro C."/>
        </authorList>
    </citation>
    <scope>NUCLEOTIDE SEQUENCE</scope>
</reference>
<sequence>MEGNQSAPYSFEGHTTTPHEMRIRYYRSMSPGDAPS</sequence>
<evidence type="ECO:0000256" key="1">
    <source>
        <dbReference type="SAM" id="MobiDB-lite"/>
    </source>
</evidence>
<feature type="region of interest" description="Disordered" evidence="1">
    <location>
        <begin position="1"/>
        <end position="21"/>
    </location>
</feature>